<dbReference type="Proteomes" id="UP001595792">
    <property type="component" value="Unassembled WGS sequence"/>
</dbReference>
<evidence type="ECO:0000256" key="1">
    <source>
        <dbReference type="SAM" id="MobiDB-lite"/>
    </source>
</evidence>
<evidence type="ECO:0000313" key="2">
    <source>
        <dbReference type="EMBL" id="MFC4198350.1"/>
    </source>
</evidence>
<feature type="compositionally biased region" description="Basic and acidic residues" evidence="1">
    <location>
        <begin position="33"/>
        <end position="46"/>
    </location>
</feature>
<comment type="caution">
    <text evidence="2">The sequence shown here is derived from an EMBL/GenBank/DDBJ whole genome shotgun (WGS) entry which is preliminary data.</text>
</comment>
<name>A0ABV8NMW0_9SPHI</name>
<proteinExistence type="predicted"/>
<sequence>MKNTESNNENLNDKNADNAADKTNMPEQLIPRHHSDENSKKNKVKSDAGNLGRNFGKGDFGSEEAREDSEKGNKGQAGNMPNTEQK</sequence>
<feature type="region of interest" description="Disordered" evidence="1">
    <location>
        <begin position="1"/>
        <end position="86"/>
    </location>
</feature>
<feature type="compositionally biased region" description="Low complexity" evidence="1">
    <location>
        <begin position="1"/>
        <end position="10"/>
    </location>
</feature>
<accession>A0ABV8NMW0</accession>
<dbReference type="RefSeq" id="WP_378962354.1">
    <property type="nucleotide sequence ID" value="NZ_JBHRXC010000016.1"/>
</dbReference>
<feature type="compositionally biased region" description="Basic and acidic residues" evidence="1">
    <location>
        <begin position="11"/>
        <end position="20"/>
    </location>
</feature>
<dbReference type="EMBL" id="JBHSBY010000138">
    <property type="protein sequence ID" value="MFC4198350.1"/>
    <property type="molecule type" value="Genomic_DNA"/>
</dbReference>
<organism evidence="2 3">
    <name type="scientific">Pedobacter jamesrossensis</name>
    <dbReference type="NCBI Taxonomy" id="1908238"/>
    <lineage>
        <taxon>Bacteria</taxon>
        <taxon>Pseudomonadati</taxon>
        <taxon>Bacteroidota</taxon>
        <taxon>Sphingobacteriia</taxon>
        <taxon>Sphingobacteriales</taxon>
        <taxon>Sphingobacteriaceae</taxon>
        <taxon>Pedobacter</taxon>
    </lineage>
</organism>
<protein>
    <submittedName>
        <fullName evidence="2">Uncharacterized protein</fullName>
    </submittedName>
</protein>
<gene>
    <name evidence="2" type="ORF">ACFOUY_16715</name>
</gene>
<keyword evidence="3" id="KW-1185">Reference proteome</keyword>
<evidence type="ECO:0000313" key="3">
    <source>
        <dbReference type="Proteomes" id="UP001595792"/>
    </source>
</evidence>
<reference evidence="3" key="1">
    <citation type="journal article" date="2019" name="Int. J. Syst. Evol. Microbiol.">
        <title>The Global Catalogue of Microorganisms (GCM) 10K type strain sequencing project: providing services to taxonomists for standard genome sequencing and annotation.</title>
        <authorList>
            <consortium name="The Broad Institute Genomics Platform"/>
            <consortium name="The Broad Institute Genome Sequencing Center for Infectious Disease"/>
            <person name="Wu L."/>
            <person name="Ma J."/>
        </authorList>
    </citation>
    <scope>NUCLEOTIDE SEQUENCE [LARGE SCALE GENOMIC DNA]</scope>
    <source>
        <strain evidence="3">CCM 8689</strain>
    </source>
</reference>